<dbReference type="AlphaFoldDB" id="A0A7M1LFK8"/>
<dbReference type="OrthoDB" id="9782003at2"/>
<evidence type="ECO:0000256" key="9">
    <source>
        <dbReference type="ARBA" id="ARBA00023049"/>
    </source>
</evidence>
<keyword evidence="4 13" id="KW-0645">Protease</keyword>
<comment type="cofactor">
    <cofactor evidence="1 11">
        <name>Zn(2+)</name>
        <dbReference type="ChEBI" id="CHEBI:29105"/>
    </cofactor>
</comment>
<evidence type="ECO:0000256" key="11">
    <source>
        <dbReference type="RuleBase" id="RU362031"/>
    </source>
</evidence>
<dbReference type="EC" id="3.4.24.-" evidence="11"/>
<dbReference type="InterPro" id="IPR036034">
    <property type="entry name" value="PDZ_sf"/>
</dbReference>
<evidence type="ECO:0000313" key="14">
    <source>
        <dbReference type="Proteomes" id="UP000594749"/>
    </source>
</evidence>
<dbReference type="NCBIfam" id="TIGR00054">
    <property type="entry name" value="RIP metalloprotease RseP"/>
    <property type="match status" value="1"/>
</dbReference>
<feature type="transmembrane region" description="Helical" evidence="11">
    <location>
        <begin position="116"/>
        <end position="137"/>
    </location>
</feature>
<dbReference type="SMART" id="SM00228">
    <property type="entry name" value="PDZ"/>
    <property type="match status" value="1"/>
</dbReference>
<dbReference type="Pfam" id="PF02163">
    <property type="entry name" value="Peptidase_M50"/>
    <property type="match status" value="1"/>
</dbReference>
<comment type="subcellular location">
    <subcellularLocation>
        <location evidence="2">Membrane</location>
        <topology evidence="2">Multi-pass membrane protein</topology>
    </subcellularLocation>
</comment>
<evidence type="ECO:0000256" key="2">
    <source>
        <dbReference type="ARBA" id="ARBA00004141"/>
    </source>
</evidence>
<dbReference type="CDD" id="cd06163">
    <property type="entry name" value="S2P-M50_PDZ_RseP-like"/>
    <property type="match status" value="1"/>
</dbReference>
<dbReference type="PANTHER" id="PTHR42837:SF2">
    <property type="entry name" value="MEMBRANE METALLOPROTEASE ARASP2, CHLOROPLASTIC-RELATED"/>
    <property type="match status" value="1"/>
</dbReference>
<evidence type="ECO:0000259" key="12">
    <source>
        <dbReference type="SMART" id="SM00228"/>
    </source>
</evidence>
<evidence type="ECO:0000256" key="4">
    <source>
        <dbReference type="ARBA" id="ARBA00022670"/>
    </source>
</evidence>
<dbReference type="Proteomes" id="UP000594749">
    <property type="component" value="Chromosome"/>
</dbReference>
<keyword evidence="6 11" id="KW-0378">Hydrolase</keyword>
<feature type="domain" description="PDZ" evidence="12">
    <location>
        <begin position="135"/>
        <end position="200"/>
    </location>
</feature>
<evidence type="ECO:0000256" key="7">
    <source>
        <dbReference type="ARBA" id="ARBA00022833"/>
    </source>
</evidence>
<organism evidence="13 14">
    <name type="scientific">Campylobacter corcagiensis</name>
    <dbReference type="NCBI Taxonomy" id="1448857"/>
    <lineage>
        <taxon>Bacteria</taxon>
        <taxon>Pseudomonadati</taxon>
        <taxon>Campylobacterota</taxon>
        <taxon>Epsilonproteobacteria</taxon>
        <taxon>Campylobacterales</taxon>
        <taxon>Campylobacteraceae</taxon>
        <taxon>Campylobacter</taxon>
    </lineage>
</organism>
<dbReference type="PANTHER" id="PTHR42837">
    <property type="entry name" value="REGULATOR OF SIGMA-E PROTEASE RSEP"/>
    <property type="match status" value="1"/>
</dbReference>
<feature type="transmembrane region" description="Helical" evidence="11">
    <location>
        <begin position="293"/>
        <end position="315"/>
    </location>
</feature>
<dbReference type="GO" id="GO:0006508">
    <property type="term" value="P:proteolysis"/>
    <property type="evidence" value="ECO:0007669"/>
    <property type="project" value="UniProtKB-KW"/>
</dbReference>
<name>A0A7M1LFK8_9BACT</name>
<evidence type="ECO:0000256" key="10">
    <source>
        <dbReference type="ARBA" id="ARBA00023136"/>
    </source>
</evidence>
<evidence type="ECO:0000256" key="8">
    <source>
        <dbReference type="ARBA" id="ARBA00022989"/>
    </source>
</evidence>
<feature type="transmembrane region" description="Helical" evidence="11">
    <location>
        <begin position="346"/>
        <end position="367"/>
    </location>
</feature>
<dbReference type="Gene3D" id="2.30.42.10">
    <property type="match status" value="1"/>
</dbReference>
<comment type="similarity">
    <text evidence="3 11">Belongs to the peptidase M50B family.</text>
</comment>
<protein>
    <recommendedName>
        <fullName evidence="11">Zinc metalloprotease</fullName>
        <ecNumber evidence="11">3.4.24.-</ecNumber>
    </recommendedName>
</protein>
<keyword evidence="9 11" id="KW-0482">Metalloprotease</keyword>
<dbReference type="RefSeq" id="WP_025803560.1">
    <property type="nucleotide sequence ID" value="NZ_CP053842.1"/>
</dbReference>
<gene>
    <name evidence="13" type="primary">rseP</name>
    <name evidence="13" type="ORF">IMC76_08315</name>
</gene>
<dbReference type="CDD" id="cd23081">
    <property type="entry name" value="cpPDZ_EcRseP-like"/>
    <property type="match status" value="1"/>
</dbReference>
<dbReference type="EMBL" id="CP063078">
    <property type="protein sequence ID" value="QOQ87200.1"/>
    <property type="molecule type" value="Genomic_DNA"/>
</dbReference>
<dbReference type="InterPro" id="IPR001478">
    <property type="entry name" value="PDZ"/>
</dbReference>
<proteinExistence type="inferred from homology"/>
<evidence type="ECO:0000256" key="5">
    <source>
        <dbReference type="ARBA" id="ARBA00022692"/>
    </source>
</evidence>
<keyword evidence="10 11" id="KW-0472">Membrane</keyword>
<dbReference type="GO" id="GO:0016020">
    <property type="term" value="C:membrane"/>
    <property type="evidence" value="ECO:0007669"/>
    <property type="project" value="UniProtKB-SubCell"/>
</dbReference>
<dbReference type="InterPro" id="IPR008915">
    <property type="entry name" value="Peptidase_M50"/>
</dbReference>
<dbReference type="GO" id="GO:0046872">
    <property type="term" value="F:metal ion binding"/>
    <property type="evidence" value="ECO:0007669"/>
    <property type="project" value="UniProtKB-KW"/>
</dbReference>
<reference evidence="13 14" key="1">
    <citation type="submission" date="2020-10" db="EMBL/GenBank/DDBJ databases">
        <title>Campylobacter and Helicobacter PacBio genomes.</title>
        <authorList>
            <person name="Lane C."/>
        </authorList>
    </citation>
    <scope>NUCLEOTIDE SEQUENCE [LARGE SCALE GENOMIC DNA]</scope>
    <source>
        <strain evidence="13 14">2016D-0077</strain>
    </source>
</reference>
<feature type="transmembrane region" description="Helical" evidence="11">
    <location>
        <begin position="12"/>
        <end position="39"/>
    </location>
</feature>
<keyword evidence="8 11" id="KW-1133">Transmembrane helix</keyword>
<evidence type="ECO:0000256" key="1">
    <source>
        <dbReference type="ARBA" id="ARBA00001947"/>
    </source>
</evidence>
<dbReference type="GO" id="GO:0004222">
    <property type="term" value="F:metalloendopeptidase activity"/>
    <property type="evidence" value="ECO:0007669"/>
    <property type="project" value="InterPro"/>
</dbReference>
<evidence type="ECO:0000313" key="13">
    <source>
        <dbReference type="EMBL" id="QOQ87200.1"/>
    </source>
</evidence>
<keyword evidence="5 11" id="KW-0812">Transmembrane</keyword>
<accession>A0A7M1LFK8</accession>
<keyword evidence="14" id="KW-1185">Reference proteome</keyword>
<evidence type="ECO:0000256" key="6">
    <source>
        <dbReference type="ARBA" id="ARBA00022801"/>
    </source>
</evidence>
<sequence length="374" mass="41226">MDKKNLNLAIVLVILGIALWHWGPLFIVTILVISFLIFFHELGHFLAAKQLGVCVNVFSIGFGEKIYTKKFKETTYALSAIPLGGYVQLKGQDDADPTLKNYDKDSYNMLSPWGRIYILFAGPFFNLILAFFIYIALGFIGVEKLAPTIGTVMENSAAQSANLMPNDKILSINDKKIKEWDDISKLVTLESMSLEILRDNEILNLTLTPKIGDAKTLFGEDIKKPLIGITPNGEFVRVYHKGLSAIPYAFNESIEASKLIIISLEKLVTGVVPVKEMGGIVAITDITTKAASISLSVLLVLTALISVNLGILNLFPLPVLDGGHIAFNLYEVIFKKPVSDRVFAGLSYAGMGLLFMLMAFTIVNDFLRMFGAYN</sequence>
<dbReference type="SUPFAM" id="SSF50156">
    <property type="entry name" value="PDZ domain-like"/>
    <property type="match status" value="1"/>
</dbReference>
<evidence type="ECO:0000256" key="3">
    <source>
        <dbReference type="ARBA" id="ARBA00007931"/>
    </source>
</evidence>
<keyword evidence="7 11" id="KW-0862">Zinc</keyword>
<keyword evidence="11" id="KW-0479">Metal-binding</keyword>
<dbReference type="InterPro" id="IPR004387">
    <property type="entry name" value="Pept_M50_Zn"/>
</dbReference>